<keyword evidence="7" id="KW-0732">Signal</keyword>
<dbReference type="AlphaFoldDB" id="A0A2R3QKZ3"/>
<dbReference type="STRING" id="1001585.MDS_4163"/>
<sequence length="300" mass="31411">MFAISCAVLAALCSLVLLTQVSESLTQGAAALAMLASLGACWRRPATPTPPTLNVLPPLPEPMLLVPAEPLIELVPPAPALDLAPVLARLDELEQAIAASRDDMQYADQLARGAGEKVQASAESIRAATATIERLAGHMEPVTRVFDDLGVQTERIGSIVGSIQDIAKQTNLLALNAAIEAARAGEQGRGFAVVADEVRQLAQRANAASEQIRQIVTSLQLAAADARGGLGQVQADSRTGLGQSADALQAMAEMREGASARLVIVQRIVERLATQQALALAMRTALDDEPVVRNGSIIAR</sequence>
<dbReference type="PROSITE" id="PS50111">
    <property type="entry name" value="CHEMOTAXIS_TRANSDUC_2"/>
    <property type="match status" value="1"/>
</dbReference>
<dbReference type="Pfam" id="PF00015">
    <property type="entry name" value="MCPsignal"/>
    <property type="match status" value="1"/>
</dbReference>
<feature type="domain" description="Methyl-accepting transducer" evidence="8">
    <location>
        <begin position="80"/>
        <end position="277"/>
    </location>
</feature>
<keyword evidence="3" id="KW-1133">Transmembrane helix</keyword>
<evidence type="ECO:0000313" key="10">
    <source>
        <dbReference type="Proteomes" id="UP000238327"/>
    </source>
</evidence>
<dbReference type="Gene3D" id="1.10.287.950">
    <property type="entry name" value="Methyl-accepting chemotaxis protein"/>
    <property type="match status" value="1"/>
</dbReference>
<dbReference type="PANTHER" id="PTHR32089:SF112">
    <property type="entry name" value="LYSOZYME-LIKE PROTEIN-RELATED"/>
    <property type="match status" value="1"/>
</dbReference>
<keyword evidence="4" id="KW-0472">Membrane</keyword>
<gene>
    <name evidence="9" type="ORF">C7A17_06305</name>
</gene>
<evidence type="ECO:0000256" key="7">
    <source>
        <dbReference type="SAM" id="SignalP"/>
    </source>
</evidence>
<dbReference type="OrthoDB" id="9765653at2"/>
<proteinExistence type="predicted"/>
<protein>
    <submittedName>
        <fullName evidence="9">Chemotaxis protein</fullName>
    </submittedName>
</protein>
<feature type="chain" id="PRO_5015338703" evidence="7">
    <location>
        <begin position="20"/>
        <end position="300"/>
    </location>
</feature>
<evidence type="ECO:0000256" key="6">
    <source>
        <dbReference type="PROSITE-ProRule" id="PRU00284"/>
    </source>
</evidence>
<dbReference type="GO" id="GO:0016020">
    <property type="term" value="C:membrane"/>
    <property type="evidence" value="ECO:0007669"/>
    <property type="project" value="UniProtKB-SubCell"/>
</dbReference>
<dbReference type="Proteomes" id="UP000238327">
    <property type="component" value="Chromosome"/>
</dbReference>
<evidence type="ECO:0000256" key="5">
    <source>
        <dbReference type="ARBA" id="ARBA00023224"/>
    </source>
</evidence>
<evidence type="ECO:0000256" key="4">
    <source>
        <dbReference type="ARBA" id="ARBA00023136"/>
    </source>
</evidence>
<keyword evidence="2" id="KW-0812">Transmembrane</keyword>
<evidence type="ECO:0000259" key="8">
    <source>
        <dbReference type="PROSITE" id="PS50111"/>
    </source>
</evidence>
<dbReference type="SMART" id="SM00283">
    <property type="entry name" value="MA"/>
    <property type="match status" value="1"/>
</dbReference>
<dbReference type="GO" id="GO:0007165">
    <property type="term" value="P:signal transduction"/>
    <property type="evidence" value="ECO:0007669"/>
    <property type="project" value="UniProtKB-KW"/>
</dbReference>
<evidence type="ECO:0000313" key="9">
    <source>
        <dbReference type="EMBL" id="AVO52387.1"/>
    </source>
</evidence>
<comment type="subcellular location">
    <subcellularLocation>
        <location evidence="1">Membrane</location>
    </subcellularLocation>
</comment>
<dbReference type="EMBL" id="CP027657">
    <property type="protein sequence ID" value="AVO52387.1"/>
    <property type="molecule type" value="Genomic_DNA"/>
</dbReference>
<keyword evidence="5 6" id="KW-0807">Transducer</keyword>
<evidence type="ECO:0000256" key="3">
    <source>
        <dbReference type="ARBA" id="ARBA00022989"/>
    </source>
</evidence>
<dbReference type="InterPro" id="IPR004089">
    <property type="entry name" value="MCPsignal_dom"/>
</dbReference>
<evidence type="ECO:0000256" key="1">
    <source>
        <dbReference type="ARBA" id="ARBA00004370"/>
    </source>
</evidence>
<name>A0A2R3QKZ3_ECTME</name>
<accession>A0A2R3QKZ3</accession>
<dbReference type="GO" id="GO:0006935">
    <property type="term" value="P:chemotaxis"/>
    <property type="evidence" value="ECO:0007669"/>
    <property type="project" value="UniProtKB-ARBA"/>
</dbReference>
<organism evidence="9 10">
    <name type="scientific">Ectopseudomonas mendocina</name>
    <name type="common">Pseudomonas mendocina</name>
    <dbReference type="NCBI Taxonomy" id="300"/>
    <lineage>
        <taxon>Bacteria</taxon>
        <taxon>Pseudomonadati</taxon>
        <taxon>Pseudomonadota</taxon>
        <taxon>Gammaproteobacteria</taxon>
        <taxon>Pseudomonadales</taxon>
        <taxon>Pseudomonadaceae</taxon>
        <taxon>Ectopseudomonas</taxon>
    </lineage>
</organism>
<reference evidence="9 10" key="1">
    <citation type="submission" date="2018-03" db="EMBL/GenBank/DDBJ databases">
        <title>Complete genome sequence and methylome analysis of Pseudomonas mendocina NEB 698.</title>
        <authorList>
            <person name="Morgan R.D."/>
        </authorList>
    </citation>
    <scope>NUCLEOTIDE SEQUENCE [LARGE SCALE GENOMIC DNA]</scope>
    <source>
        <strain evidence="9 10">NEB698</strain>
    </source>
</reference>
<evidence type="ECO:0000256" key="2">
    <source>
        <dbReference type="ARBA" id="ARBA00022692"/>
    </source>
</evidence>
<dbReference type="SUPFAM" id="SSF58104">
    <property type="entry name" value="Methyl-accepting chemotaxis protein (MCP) signaling domain"/>
    <property type="match status" value="1"/>
</dbReference>
<dbReference type="PANTHER" id="PTHR32089">
    <property type="entry name" value="METHYL-ACCEPTING CHEMOTAXIS PROTEIN MCPB"/>
    <property type="match status" value="1"/>
</dbReference>
<feature type="signal peptide" evidence="7">
    <location>
        <begin position="1"/>
        <end position="19"/>
    </location>
</feature>